<evidence type="ECO:0000313" key="3">
    <source>
        <dbReference type="Proteomes" id="UP000237222"/>
    </source>
</evidence>
<evidence type="ECO:0000256" key="1">
    <source>
        <dbReference type="SAM" id="SignalP"/>
    </source>
</evidence>
<name>A0A2S4HIF9_9GAMM</name>
<protein>
    <submittedName>
        <fullName evidence="2">Uncharacterized protein</fullName>
    </submittedName>
</protein>
<proteinExistence type="predicted"/>
<keyword evidence="1" id="KW-0732">Signal</keyword>
<organism evidence="2 3">
    <name type="scientific">Zhongshania marina</name>
    <dbReference type="NCBI Taxonomy" id="2304603"/>
    <lineage>
        <taxon>Bacteria</taxon>
        <taxon>Pseudomonadati</taxon>
        <taxon>Pseudomonadota</taxon>
        <taxon>Gammaproteobacteria</taxon>
        <taxon>Cellvibrionales</taxon>
        <taxon>Spongiibacteraceae</taxon>
        <taxon>Zhongshania</taxon>
    </lineage>
</organism>
<dbReference type="Proteomes" id="UP000237222">
    <property type="component" value="Unassembled WGS sequence"/>
</dbReference>
<evidence type="ECO:0000313" key="2">
    <source>
        <dbReference type="EMBL" id="POP53775.1"/>
    </source>
</evidence>
<reference evidence="2" key="1">
    <citation type="submission" date="2018-01" db="EMBL/GenBank/DDBJ databases">
        <authorList>
            <person name="Yu X.-D."/>
        </authorList>
    </citation>
    <scope>NUCLEOTIDE SEQUENCE</scope>
    <source>
        <strain evidence="2">ZX-21</strain>
    </source>
</reference>
<feature type="chain" id="PRO_5015597282" evidence="1">
    <location>
        <begin position="33"/>
        <end position="285"/>
    </location>
</feature>
<feature type="signal peptide" evidence="1">
    <location>
        <begin position="1"/>
        <end position="32"/>
    </location>
</feature>
<dbReference type="AlphaFoldDB" id="A0A2S4HIF9"/>
<gene>
    <name evidence="2" type="ORF">C0068_05750</name>
</gene>
<dbReference type="EMBL" id="PQGG01000012">
    <property type="protein sequence ID" value="POP53775.1"/>
    <property type="molecule type" value="Genomic_DNA"/>
</dbReference>
<accession>A0A2S4HIF9</accession>
<comment type="caution">
    <text evidence="2">The sequence shown here is derived from an EMBL/GenBank/DDBJ whole genome shotgun (WGS) entry which is preliminary data.</text>
</comment>
<sequence length="285" mass="31561">MLECAGIFNKKGVIVRLSLLILTLMGAVLTTACSSTDYNPTTYDYFISREDIQQKPLKKVIIATVNVSGEPTRSVLRDSVDKVDGMVEDYLEANGISIAPNHLFNNAWQQALLTHGNFYDPTTGKVDRVGWQKVMALTLSSLQAQKDIDAVIFTDLIEHDVQHSPGMKHYARWYGVTREPATEGTTSSVPADFNWTQIIKGASLLVTIYTTEGKPLFSSRGGIDTLHGIDSRKSDNSFVRRKKILSRENNIEEGIEIAFHPLIKMKNYPGKAPSTTKAADAEPVQ</sequence>